<evidence type="ECO:0000256" key="9">
    <source>
        <dbReference type="ARBA" id="ARBA00023224"/>
    </source>
</evidence>
<dbReference type="PANTHER" id="PTHR21137">
    <property type="entry name" value="ODORANT RECEPTOR"/>
    <property type="match status" value="1"/>
</dbReference>
<keyword evidence="5 10" id="KW-0552">Olfaction</keyword>
<dbReference type="GO" id="GO:0005886">
    <property type="term" value="C:plasma membrane"/>
    <property type="evidence" value="ECO:0007669"/>
    <property type="project" value="UniProtKB-SubCell"/>
</dbReference>
<dbReference type="PANTHER" id="PTHR21137:SF35">
    <property type="entry name" value="ODORANT RECEPTOR 19A-RELATED"/>
    <property type="match status" value="1"/>
</dbReference>
<dbReference type="KEGG" id="ccin:107272732"/>
<dbReference type="Proteomes" id="UP000694920">
    <property type="component" value="Unplaced"/>
</dbReference>
<comment type="caution">
    <text evidence="10">Lacks conserved residue(s) required for the propagation of feature annotation.</text>
</comment>
<organism evidence="11">
    <name type="scientific">Cephus cinctus</name>
    <name type="common">Wheat stem sawfly</name>
    <dbReference type="NCBI Taxonomy" id="211228"/>
    <lineage>
        <taxon>Eukaryota</taxon>
        <taxon>Metazoa</taxon>
        <taxon>Ecdysozoa</taxon>
        <taxon>Arthropoda</taxon>
        <taxon>Hexapoda</taxon>
        <taxon>Insecta</taxon>
        <taxon>Pterygota</taxon>
        <taxon>Neoptera</taxon>
        <taxon>Endopterygota</taxon>
        <taxon>Hymenoptera</taxon>
        <taxon>Cephoidea</taxon>
        <taxon>Cephidae</taxon>
        <taxon>Cephus</taxon>
    </lineage>
</organism>
<evidence type="ECO:0000256" key="7">
    <source>
        <dbReference type="ARBA" id="ARBA00023136"/>
    </source>
</evidence>
<keyword evidence="8 10" id="KW-0675">Receptor</keyword>
<comment type="similarity">
    <text evidence="10">Belongs to the insect chemoreceptor superfamily. Heteromeric odorant receptor channel (TC 1.A.69) family.</text>
</comment>
<dbReference type="GO" id="GO:0005549">
    <property type="term" value="F:odorant binding"/>
    <property type="evidence" value="ECO:0007669"/>
    <property type="project" value="InterPro"/>
</dbReference>
<reference evidence="13" key="2">
    <citation type="submission" date="2025-04" db="UniProtKB">
        <authorList>
            <consortium name="RefSeq"/>
        </authorList>
    </citation>
    <scope>IDENTIFICATION</scope>
</reference>
<keyword evidence="2" id="KW-1003">Cell membrane</keyword>
<keyword evidence="3 10" id="KW-0716">Sensory transduction</keyword>
<keyword evidence="12" id="KW-1185">Reference proteome</keyword>
<feature type="transmembrane region" description="Helical" evidence="10">
    <location>
        <begin position="129"/>
        <end position="147"/>
    </location>
</feature>
<dbReference type="GO" id="GO:0004984">
    <property type="term" value="F:olfactory receptor activity"/>
    <property type="evidence" value="ECO:0007669"/>
    <property type="project" value="InterPro"/>
</dbReference>
<feature type="transmembrane region" description="Helical" evidence="10">
    <location>
        <begin position="40"/>
        <end position="63"/>
    </location>
</feature>
<evidence type="ECO:0000256" key="3">
    <source>
        <dbReference type="ARBA" id="ARBA00022606"/>
    </source>
</evidence>
<dbReference type="InterPro" id="IPR004117">
    <property type="entry name" value="7tm6_olfct_rcpt"/>
</dbReference>
<dbReference type="RefSeq" id="XP_015605665.1">
    <property type="nucleotide sequence ID" value="XM_015750179.1"/>
</dbReference>
<comment type="subcellular location">
    <subcellularLocation>
        <location evidence="1 10">Cell membrane</location>
        <topology evidence="1 10">Multi-pass membrane protein</topology>
    </subcellularLocation>
</comment>
<evidence type="ECO:0000256" key="10">
    <source>
        <dbReference type="RuleBase" id="RU351113"/>
    </source>
</evidence>
<evidence type="ECO:0000256" key="5">
    <source>
        <dbReference type="ARBA" id="ARBA00022725"/>
    </source>
</evidence>
<proteinExistence type="evidence at transcript level"/>
<name>A0A1W6L1I2_CEPCN</name>
<protein>
    <recommendedName>
        <fullName evidence="10">Odorant receptor</fullName>
    </recommendedName>
</protein>
<dbReference type="EMBL" id="KX609486">
    <property type="protein sequence ID" value="ARN17893.1"/>
    <property type="molecule type" value="mRNA"/>
</dbReference>
<reference evidence="11" key="1">
    <citation type="submission" date="2016-07" db="EMBL/GenBank/DDBJ databases">
        <title>Olfactory-related genes from the wheat stem sawfly, an agronomic pest and primitive hymenopteran.</title>
        <authorList>
            <person name="Gress J.C."/>
            <person name="Carey C.C."/>
            <person name="Dykgreve T.A."/>
            <person name="Walden K.O."/>
            <person name="Robertson H.M."/>
            <person name="Mazurie A."/>
            <person name="Wanner K.W."/>
        </authorList>
    </citation>
    <scope>NUCLEOTIDE SEQUENCE</scope>
</reference>
<dbReference type="GeneID" id="107272732"/>
<evidence type="ECO:0000256" key="2">
    <source>
        <dbReference type="ARBA" id="ARBA00022475"/>
    </source>
</evidence>
<evidence type="ECO:0000256" key="1">
    <source>
        <dbReference type="ARBA" id="ARBA00004651"/>
    </source>
</evidence>
<sequence>MAFQVTLPRAMQFLLVCGKISCTLPPNFESRRYKSIIHEIMWLISMSVTMSLIIPLFLAMYHFGEDLAVLTKSVSESMTATDPLLNMIFCKLERARIQVILSELMNFLNTASPFEKAKLQKHVDQCTPFYLFILILFSLTAVAFSCGPIVMDRPFPAEAWYPFSTDPLPISCSIYVLQIMVIAQAAMCIHMDFMIAFLLWYAVASFEILGEKFRRVENEVDLRNCIVQHQKLIVFVREINRVFYVMILKTPLSMTISIICSSVQLIHHEPLPVLSQFILLLVVCSIKLYITAWPADSLIHASENIASSVYESSWIGKSSTFLKSLNIVIRRSQKPLIISITGILPPLSLRFYASFITKALSFITTLKSVISE</sequence>
<accession>A0A1W6L1I2</accession>
<evidence type="ECO:0000256" key="8">
    <source>
        <dbReference type="ARBA" id="ARBA00023170"/>
    </source>
</evidence>
<keyword evidence="4 10" id="KW-0812">Transmembrane</keyword>
<evidence type="ECO:0000313" key="12">
    <source>
        <dbReference type="Proteomes" id="UP000694920"/>
    </source>
</evidence>
<evidence type="ECO:0000256" key="4">
    <source>
        <dbReference type="ARBA" id="ARBA00022692"/>
    </source>
</evidence>
<evidence type="ECO:0000313" key="13">
    <source>
        <dbReference type="RefSeq" id="XP_015605665.1"/>
    </source>
</evidence>
<evidence type="ECO:0000313" key="11">
    <source>
        <dbReference type="EMBL" id="ARN17893.1"/>
    </source>
</evidence>
<keyword evidence="9 10" id="KW-0807">Transducer</keyword>
<dbReference type="AlphaFoldDB" id="A0A1W6L1I2"/>
<dbReference type="OrthoDB" id="6604226at2759"/>
<gene>
    <name evidence="11" type="primary">Or20</name>
    <name evidence="13" type="synonym">LOC107272732</name>
</gene>
<dbReference type="Pfam" id="PF02949">
    <property type="entry name" value="7tm_6"/>
    <property type="match status" value="1"/>
</dbReference>
<dbReference type="GO" id="GO:0007165">
    <property type="term" value="P:signal transduction"/>
    <property type="evidence" value="ECO:0007669"/>
    <property type="project" value="UniProtKB-KW"/>
</dbReference>
<keyword evidence="7 10" id="KW-0472">Membrane</keyword>
<evidence type="ECO:0000256" key="6">
    <source>
        <dbReference type="ARBA" id="ARBA00022989"/>
    </source>
</evidence>
<keyword evidence="6 10" id="KW-1133">Transmembrane helix</keyword>